<proteinExistence type="predicted"/>
<gene>
    <name evidence="1" type="ORF">HD841_000874</name>
</gene>
<dbReference type="InterPro" id="IPR014710">
    <property type="entry name" value="RmlC-like_jellyroll"/>
</dbReference>
<reference evidence="1 2" key="1">
    <citation type="submission" date="2020-07" db="EMBL/GenBank/DDBJ databases">
        <authorList>
            <person name="Partida-Martinez L."/>
            <person name="Huntemann M."/>
            <person name="Clum A."/>
            <person name="Wang J."/>
            <person name="Palaniappan K."/>
            <person name="Ritter S."/>
            <person name="Chen I.-M."/>
            <person name="Stamatis D."/>
            <person name="Reddy T."/>
            <person name="O'Malley R."/>
            <person name="Daum C."/>
            <person name="Shapiro N."/>
            <person name="Ivanova N."/>
            <person name="Kyrpides N."/>
            <person name="Woyke T."/>
        </authorList>
    </citation>
    <scope>NUCLEOTIDE SEQUENCE [LARGE SCALE GENOMIC DNA]</scope>
    <source>
        <strain evidence="1 2">AS2.3</strain>
    </source>
</reference>
<keyword evidence="2" id="KW-1185">Reference proteome</keyword>
<evidence type="ECO:0000313" key="2">
    <source>
        <dbReference type="Proteomes" id="UP000517753"/>
    </source>
</evidence>
<dbReference type="Proteomes" id="UP000517753">
    <property type="component" value="Unassembled WGS sequence"/>
</dbReference>
<dbReference type="SUPFAM" id="SSF51206">
    <property type="entry name" value="cAMP-binding domain-like"/>
    <property type="match status" value="1"/>
</dbReference>
<organism evidence="1 2">
    <name type="scientific">Sphingomonas melonis</name>
    <dbReference type="NCBI Taxonomy" id="152682"/>
    <lineage>
        <taxon>Bacteria</taxon>
        <taxon>Pseudomonadati</taxon>
        <taxon>Pseudomonadota</taxon>
        <taxon>Alphaproteobacteria</taxon>
        <taxon>Sphingomonadales</taxon>
        <taxon>Sphingomonadaceae</taxon>
        <taxon>Sphingomonas</taxon>
    </lineage>
</organism>
<dbReference type="Gene3D" id="2.60.120.10">
    <property type="entry name" value="Jelly Rolls"/>
    <property type="match status" value="1"/>
</dbReference>
<evidence type="ECO:0000313" key="1">
    <source>
        <dbReference type="EMBL" id="NYD89105.1"/>
    </source>
</evidence>
<dbReference type="EMBL" id="JACCBY010000001">
    <property type="protein sequence ID" value="NYD89105.1"/>
    <property type="molecule type" value="Genomic_DNA"/>
</dbReference>
<comment type="caution">
    <text evidence="1">The sequence shown here is derived from an EMBL/GenBank/DDBJ whole genome shotgun (WGS) entry which is preliminary data.</text>
</comment>
<dbReference type="InterPro" id="IPR018490">
    <property type="entry name" value="cNMP-bd_dom_sf"/>
</dbReference>
<reference evidence="1 2" key="2">
    <citation type="submission" date="2020-08" db="EMBL/GenBank/DDBJ databases">
        <title>The Agave Microbiome: Exploring the role of microbial communities in plant adaptations to desert environments.</title>
        <authorList>
            <person name="Partida-Martinez L.P."/>
        </authorList>
    </citation>
    <scope>NUCLEOTIDE SEQUENCE [LARGE SCALE GENOMIC DNA]</scope>
    <source>
        <strain evidence="1 2">AS2.3</strain>
    </source>
</reference>
<sequence length="173" mass="18680">MARKRDIISWIMYRTASTLSSGGWGASYTILPDGSRRITAVLLPGNFCDLHVTTLQSMDHSVTALAECEVAYIDSGLLEEATRSISILTRALLRSTLVDEAILRPWLVSWGPRDAFEGLGHLQWELHLRAQAVGLVSDNRLSIPMTQEGLGDATGLTLVHATGSSGGCGKKVC</sequence>
<protein>
    <submittedName>
        <fullName evidence="1">CRP-like cAMP-binding protein</fullName>
    </submittedName>
</protein>
<name>A0A7Y9K266_9SPHN</name>
<dbReference type="AlphaFoldDB" id="A0A7Y9K266"/>
<accession>A0A7Y9K266</accession>